<dbReference type="PANTHER" id="PTHR46797">
    <property type="entry name" value="HTH-TYPE TRANSCRIPTIONAL REGULATOR"/>
    <property type="match status" value="1"/>
</dbReference>
<dbReference type="GO" id="GO:0003700">
    <property type="term" value="F:DNA-binding transcription factor activity"/>
    <property type="evidence" value="ECO:0007669"/>
    <property type="project" value="TreeGrafter"/>
</dbReference>
<protein>
    <recommendedName>
        <fullName evidence="2">HTH cro/C1-type domain-containing protein</fullName>
    </recommendedName>
</protein>
<dbReference type="BioCyc" id="AURANTIMONAS:SI859A1_02094-MONOMER"/>
<dbReference type="SUPFAM" id="SSF47413">
    <property type="entry name" value="lambda repressor-like DNA-binding domains"/>
    <property type="match status" value="1"/>
</dbReference>
<reference evidence="3 4" key="1">
    <citation type="journal article" date="2008" name="Appl. Environ. Microbiol.">
        <title>Genomic insights into Mn(II) oxidation by the marine alphaproteobacterium Aurantimonas sp. strain SI85-9A1.</title>
        <authorList>
            <person name="Dick G.J."/>
            <person name="Podell S."/>
            <person name="Johnson H.A."/>
            <person name="Rivera-Espinoza Y."/>
            <person name="Bernier-Latmani R."/>
            <person name="McCarthy J.K."/>
            <person name="Torpey J.W."/>
            <person name="Clement B.G."/>
            <person name="Gaasterland T."/>
            <person name="Tebo B.M."/>
        </authorList>
    </citation>
    <scope>NUCLEOTIDE SEQUENCE [LARGE SCALE GENOMIC DNA]</scope>
    <source>
        <strain evidence="3 4">SI85-9A1</strain>
    </source>
</reference>
<dbReference type="Pfam" id="PF01381">
    <property type="entry name" value="HTH_3"/>
    <property type="match status" value="1"/>
</dbReference>
<dbReference type="GO" id="GO:0005829">
    <property type="term" value="C:cytosol"/>
    <property type="evidence" value="ECO:0007669"/>
    <property type="project" value="TreeGrafter"/>
</dbReference>
<dbReference type="CDD" id="cd02209">
    <property type="entry name" value="cupin_XRE_C"/>
    <property type="match status" value="1"/>
</dbReference>
<dbReference type="InterPro" id="IPR010982">
    <property type="entry name" value="Lambda_DNA-bd_dom_sf"/>
</dbReference>
<keyword evidence="4" id="KW-1185">Reference proteome</keyword>
<dbReference type="InterPro" id="IPR013096">
    <property type="entry name" value="Cupin_2"/>
</dbReference>
<accession>Q1YMV2</accession>
<dbReference type="CDD" id="cd00093">
    <property type="entry name" value="HTH_XRE"/>
    <property type="match status" value="1"/>
</dbReference>
<dbReference type="SUPFAM" id="SSF51182">
    <property type="entry name" value="RmlC-like cupins"/>
    <property type="match status" value="1"/>
</dbReference>
<dbReference type="InterPro" id="IPR011051">
    <property type="entry name" value="RmlC_Cupin_sf"/>
</dbReference>
<dbReference type="SMART" id="SM00530">
    <property type="entry name" value="HTH_XRE"/>
    <property type="match status" value="1"/>
</dbReference>
<dbReference type="AlphaFoldDB" id="Q1YMV2"/>
<dbReference type="InterPro" id="IPR050807">
    <property type="entry name" value="TransReg_Diox_bact_type"/>
</dbReference>
<dbReference type="PROSITE" id="PS50943">
    <property type="entry name" value="HTH_CROC1"/>
    <property type="match status" value="1"/>
</dbReference>
<evidence type="ECO:0000259" key="2">
    <source>
        <dbReference type="PROSITE" id="PS50943"/>
    </source>
</evidence>
<comment type="caution">
    <text evidence="3">The sequence shown here is derived from an EMBL/GenBank/DDBJ whole genome shotgun (WGS) entry which is preliminary data.</text>
</comment>
<dbReference type="Pfam" id="PF07883">
    <property type="entry name" value="Cupin_2"/>
    <property type="match status" value="1"/>
</dbReference>
<dbReference type="InterPro" id="IPR001387">
    <property type="entry name" value="Cro/C1-type_HTH"/>
</dbReference>
<dbReference type="GO" id="GO:0003677">
    <property type="term" value="F:DNA binding"/>
    <property type="evidence" value="ECO:0007669"/>
    <property type="project" value="UniProtKB-KW"/>
</dbReference>
<evidence type="ECO:0000313" key="3">
    <source>
        <dbReference type="EMBL" id="EAS51279.1"/>
    </source>
</evidence>
<feature type="domain" description="HTH cro/C1-type" evidence="2">
    <location>
        <begin position="16"/>
        <end position="70"/>
    </location>
</feature>
<dbReference type="Gene3D" id="2.60.120.10">
    <property type="entry name" value="Jelly Rolls"/>
    <property type="match status" value="1"/>
</dbReference>
<evidence type="ECO:0000256" key="1">
    <source>
        <dbReference type="ARBA" id="ARBA00023125"/>
    </source>
</evidence>
<proteinExistence type="predicted"/>
<dbReference type="Proteomes" id="UP000000321">
    <property type="component" value="Unassembled WGS sequence"/>
</dbReference>
<dbReference type="PANTHER" id="PTHR46797:SF1">
    <property type="entry name" value="METHYLPHOSPHONATE SYNTHASE"/>
    <property type="match status" value="1"/>
</dbReference>
<sequence>MQQMRNSVPQDVGRKLRHMRNLHNLSLKQLAATVGCSESMLSKVETGRVNPTLTMLRKLVDALGINIAFLFEPQDEDAAIVHRAGERQVIGVGQSRRGAGIMLERLPPAAPQNVLEANIHIVNPGGSTDGAFSHVGEEIGFVLEGTFTLTVEGVTHVLAPGDSFAFRSERPHEYRNDGDKVARVLWVNTPPTF</sequence>
<gene>
    <name evidence="3" type="ORF">SI859A1_02094</name>
</gene>
<evidence type="ECO:0000313" key="4">
    <source>
        <dbReference type="Proteomes" id="UP000000321"/>
    </source>
</evidence>
<name>Q1YMV2_AURMS</name>
<dbReference type="Gene3D" id="1.10.260.40">
    <property type="entry name" value="lambda repressor-like DNA-binding domains"/>
    <property type="match status" value="1"/>
</dbReference>
<dbReference type="EMBL" id="AAPJ01000001">
    <property type="protein sequence ID" value="EAS51279.1"/>
    <property type="molecule type" value="Genomic_DNA"/>
</dbReference>
<dbReference type="HOGENOM" id="CLU_085376_1_4_5"/>
<organism evidence="3 4">
    <name type="scientific">Aurantimonas manganoxydans (strain ATCC BAA-1229 / DSM 21871 / SI85-9A1)</name>
    <dbReference type="NCBI Taxonomy" id="287752"/>
    <lineage>
        <taxon>Bacteria</taxon>
        <taxon>Pseudomonadati</taxon>
        <taxon>Pseudomonadota</taxon>
        <taxon>Alphaproteobacteria</taxon>
        <taxon>Hyphomicrobiales</taxon>
        <taxon>Aurantimonadaceae</taxon>
        <taxon>Aurantimonas</taxon>
    </lineage>
</organism>
<keyword evidence="1" id="KW-0238">DNA-binding</keyword>
<dbReference type="InterPro" id="IPR014710">
    <property type="entry name" value="RmlC-like_jellyroll"/>
</dbReference>